<name>A0A8T0IIW8_CERPU</name>
<sequence length="52" mass="5554">MKQESYQTPSRKYLCSTQAGGIFSPNGSPDMRCLCSVSASADSCSCRLSTVN</sequence>
<evidence type="ECO:0000313" key="1">
    <source>
        <dbReference type="EMBL" id="KAG0582965.1"/>
    </source>
</evidence>
<protein>
    <submittedName>
        <fullName evidence="1">Uncharacterized protein</fullName>
    </submittedName>
</protein>
<gene>
    <name evidence="1" type="ORF">KC19_3G097800</name>
</gene>
<evidence type="ECO:0000313" key="2">
    <source>
        <dbReference type="Proteomes" id="UP000822688"/>
    </source>
</evidence>
<reference evidence="1" key="1">
    <citation type="submission" date="2020-06" db="EMBL/GenBank/DDBJ databases">
        <title>WGS assembly of Ceratodon purpureus strain R40.</title>
        <authorList>
            <person name="Carey S.B."/>
            <person name="Jenkins J."/>
            <person name="Shu S."/>
            <person name="Lovell J.T."/>
            <person name="Sreedasyam A."/>
            <person name="Maumus F."/>
            <person name="Tiley G.P."/>
            <person name="Fernandez-Pozo N."/>
            <person name="Barry K."/>
            <person name="Chen C."/>
            <person name="Wang M."/>
            <person name="Lipzen A."/>
            <person name="Daum C."/>
            <person name="Saski C.A."/>
            <person name="Payton A.C."/>
            <person name="Mcbreen J.C."/>
            <person name="Conrad R.E."/>
            <person name="Kollar L.M."/>
            <person name="Olsson S."/>
            <person name="Huttunen S."/>
            <person name="Landis J.B."/>
            <person name="Wickett N.J."/>
            <person name="Johnson M.G."/>
            <person name="Rensing S.A."/>
            <person name="Grimwood J."/>
            <person name="Schmutz J."/>
            <person name="Mcdaniel S.F."/>
        </authorList>
    </citation>
    <scope>NUCLEOTIDE SEQUENCE</scope>
    <source>
        <strain evidence="1">R40</strain>
    </source>
</reference>
<keyword evidence="2" id="KW-1185">Reference proteome</keyword>
<comment type="caution">
    <text evidence="1">The sequence shown here is derived from an EMBL/GenBank/DDBJ whole genome shotgun (WGS) entry which is preliminary data.</text>
</comment>
<accession>A0A8T0IIW8</accession>
<dbReference type="EMBL" id="CM026423">
    <property type="protein sequence ID" value="KAG0582965.1"/>
    <property type="molecule type" value="Genomic_DNA"/>
</dbReference>
<organism evidence="1 2">
    <name type="scientific">Ceratodon purpureus</name>
    <name type="common">Fire moss</name>
    <name type="synonym">Dicranum purpureum</name>
    <dbReference type="NCBI Taxonomy" id="3225"/>
    <lineage>
        <taxon>Eukaryota</taxon>
        <taxon>Viridiplantae</taxon>
        <taxon>Streptophyta</taxon>
        <taxon>Embryophyta</taxon>
        <taxon>Bryophyta</taxon>
        <taxon>Bryophytina</taxon>
        <taxon>Bryopsida</taxon>
        <taxon>Dicranidae</taxon>
        <taxon>Pseudoditrichales</taxon>
        <taxon>Ditrichaceae</taxon>
        <taxon>Ceratodon</taxon>
    </lineage>
</organism>
<dbReference type="AlphaFoldDB" id="A0A8T0IIW8"/>
<dbReference type="Proteomes" id="UP000822688">
    <property type="component" value="Chromosome 3"/>
</dbReference>
<proteinExistence type="predicted"/>